<evidence type="ECO:0000313" key="2">
    <source>
        <dbReference type="Proteomes" id="UP000287224"/>
    </source>
</evidence>
<comment type="caution">
    <text evidence="1">The sequence shown here is derived from an EMBL/GenBank/DDBJ whole genome shotgun (WGS) entry which is preliminary data.</text>
</comment>
<dbReference type="EMBL" id="BIFQ01000001">
    <property type="protein sequence ID" value="GCE06490.1"/>
    <property type="molecule type" value="Genomic_DNA"/>
</dbReference>
<dbReference type="AlphaFoldDB" id="A0A401ZI19"/>
<keyword evidence="2" id="KW-1185">Reference proteome</keyword>
<name>A0A401ZI19_9CHLR</name>
<dbReference type="Proteomes" id="UP000287224">
    <property type="component" value="Unassembled WGS sequence"/>
</dbReference>
<organism evidence="1 2">
    <name type="scientific">Dictyobacter aurantiacus</name>
    <dbReference type="NCBI Taxonomy" id="1936993"/>
    <lineage>
        <taxon>Bacteria</taxon>
        <taxon>Bacillati</taxon>
        <taxon>Chloroflexota</taxon>
        <taxon>Ktedonobacteria</taxon>
        <taxon>Ktedonobacterales</taxon>
        <taxon>Dictyobacteraceae</taxon>
        <taxon>Dictyobacter</taxon>
    </lineage>
</organism>
<protein>
    <submittedName>
        <fullName evidence="1">Uncharacterized protein</fullName>
    </submittedName>
</protein>
<evidence type="ECO:0000313" key="1">
    <source>
        <dbReference type="EMBL" id="GCE06490.1"/>
    </source>
</evidence>
<gene>
    <name evidence="1" type="ORF">KDAU_38190</name>
</gene>
<reference evidence="2" key="1">
    <citation type="submission" date="2018-12" db="EMBL/GenBank/DDBJ databases">
        <title>Tengunoibacter tsumagoiensis gen. nov., sp. nov., Dictyobacter kobayashii sp. nov., D. alpinus sp. nov., and D. joshuensis sp. nov. and description of Dictyobacteraceae fam. nov. within the order Ktedonobacterales isolated from Tengu-no-mugimeshi.</title>
        <authorList>
            <person name="Wang C.M."/>
            <person name="Zheng Y."/>
            <person name="Sakai Y."/>
            <person name="Toyoda A."/>
            <person name="Minakuchi Y."/>
            <person name="Abe K."/>
            <person name="Yokota A."/>
            <person name="Yabe S."/>
        </authorList>
    </citation>
    <scope>NUCLEOTIDE SEQUENCE [LARGE SCALE GENOMIC DNA]</scope>
    <source>
        <strain evidence="2">S-27</strain>
    </source>
</reference>
<accession>A0A401ZI19</accession>
<proteinExistence type="predicted"/>
<sequence length="84" mass="9312">MGLLVRSDQPPRSHELHNSWERGGAGWAAALPAGGMGVSPKCPFFPLCRRRRHIKNLKFLLTERNKKKWALSATPCSARCQAGT</sequence>